<organism evidence="2 3">
    <name type="scientific">Solanum verrucosum</name>
    <dbReference type="NCBI Taxonomy" id="315347"/>
    <lineage>
        <taxon>Eukaryota</taxon>
        <taxon>Viridiplantae</taxon>
        <taxon>Streptophyta</taxon>
        <taxon>Embryophyta</taxon>
        <taxon>Tracheophyta</taxon>
        <taxon>Spermatophyta</taxon>
        <taxon>Magnoliopsida</taxon>
        <taxon>eudicotyledons</taxon>
        <taxon>Gunneridae</taxon>
        <taxon>Pentapetalae</taxon>
        <taxon>asterids</taxon>
        <taxon>lamiids</taxon>
        <taxon>Solanales</taxon>
        <taxon>Solanaceae</taxon>
        <taxon>Solanoideae</taxon>
        <taxon>Solaneae</taxon>
        <taxon>Solanum</taxon>
    </lineage>
</organism>
<dbReference type="EMBL" id="CP133620">
    <property type="protein sequence ID" value="WMV45464.1"/>
    <property type="molecule type" value="Genomic_DNA"/>
</dbReference>
<dbReference type="AlphaFoldDB" id="A0AAF0UHK4"/>
<evidence type="ECO:0000256" key="1">
    <source>
        <dbReference type="SAM" id="MobiDB-lite"/>
    </source>
</evidence>
<protein>
    <submittedName>
        <fullName evidence="2">Uncharacterized protein</fullName>
    </submittedName>
</protein>
<evidence type="ECO:0000313" key="2">
    <source>
        <dbReference type="EMBL" id="WMV45464.1"/>
    </source>
</evidence>
<feature type="region of interest" description="Disordered" evidence="1">
    <location>
        <begin position="13"/>
        <end position="63"/>
    </location>
</feature>
<reference evidence="2" key="1">
    <citation type="submission" date="2023-08" db="EMBL/GenBank/DDBJ databases">
        <title>A de novo genome assembly of Solanum verrucosum Schlechtendal, a Mexican diploid species geographically isolated from the other diploid A-genome species in potato relatives.</title>
        <authorList>
            <person name="Hosaka K."/>
        </authorList>
    </citation>
    <scope>NUCLEOTIDE SEQUENCE</scope>
    <source>
        <tissue evidence="2">Young leaves</tissue>
    </source>
</reference>
<sequence>MFYKKLDVVQAIEAPSSSINNNDDKGKEKKGRRGRKKKETNNPPPPPLVGRGGDGDSGGGGKNINVAHVQVTIETTGGTSSGSTRTVDELFHSLLFDSFDSTVKLWDVEQGRLLHNLNGQEIKIGTLNKIILF</sequence>
<feature type="compositionally biased region" description="Basic residues" evidence="1">
    <location>
        <begin position="28"/>
        <end position="38"/>
    </location>
</feature>
<feature type="compositionally biased region" description="Gly residues" evidence="1">
    <location>
        <begin position="50"/>
        <end position="62"/>
    </location>
</feature>
<evidence type="ECO:0000313" key="3">
    <source>
        <dbReference type="Proteomes" id="UP001234989"/>
    </source>
</evidence>
<gene>
    <name evidence="2" type="ORF">MTR67_038849</name>
</gene>
<proteinExistence type="predicted"/>
<name>A0AAF0UHK4_SOLVR</name>
<dbReference type="Proteomes" id="UP001234989">
    <property type="component" value="Chromosome 9"/>
</dbReference>
<keyword evidence="3" id="KW-1185">Reference proteome</keyword>
<accession>A0AAF0UHK4</accession>